<feature type="compositionally biased region" description="Basic and acidic residues" evidence="1">
    <location>
        <begin position="1127"/>
        <end position="1137"/>
    </location>
</feature>
<feature type="compositionally biased region" description="Polar residues" evidence="1">
    <location>
        <begin position="1115"/>
        <end position="1124"/>
    </location>
</feature>
<dbReference type="EMBL" id="OB662480">
    <property type="protein sequence ID" value="CAD7230124.1"/>
    <property type="molecule type" value="Genomic_DNA"/>
</dbReference>
<feature type="region of interest" description="Disordered" evidence="1">
    <location>
        <begin position="228"/>
        <end position="270"/>
    </location>
</feature>
<dbReference type="InterPro" id="IPR036236">
    <property type="entry name" value="Znf_C2H2_sf"/>
</dbReference>
<feature type="region of interest" description="Disordered" evidence="1">
    <location>
        <begin position="1062"/>
        <end position="1188"/>
    </location>
</feature>
<feature type="compositionally biased region" description="Polar residues" evidence="1">
    <location>
        <begin position="1434"/>
        <end position="1444"/>
    </location>
</feature>
<feature type="non-terminal residue" evidence="3">
    <location>
        <position position="1"/>
    </location>
</feature>
<feature type="compositionally biased region" description="Polar residues" evidence="1">
    <location>
        <begin position="595"/>
        <end position="608"/>
    </location>
</feature>
<organism evidence="3">
    <name type="scientific">Cyprideis torosa</name>
    <dbReference type="NCBI Taxonomy" id="163714"/>
    <lineage>
        <taxon>Eukaryota</taxon>
        <taxon>Metazoa</taxon>
        <taxon>Ecdysozoa</taxon>
        <taxon>Arthropoda</taxon>
        <taxon>Crustacea</taxon>
        <taxon>Oligostraca</taxon>
        <taxon>Ostracoda</taxon>
        <taxon>Podocopa</taxon>
        <taxon>Podocopida</taxon>
        <taxon>Cytherocopina</taxon>
        <taxon>Cytheroidea</taxon>
        <taxon>Cytherideidae</taxon>
        <taxon>Cyprideis</taxon>
    </lineage>
</organism>
<feature type="region of interest" description="Disordered" evidence="1">
    <location>
        <begin position="292"/>
        <end position="398"/>
    </location>
</feature>
<feature type="compositionally biased region" description="Basic and acidic residues" evidence="1">
    <location>
        <begin position="782"/>
        <end position="800"/>
    </location>
</feature>
<feature type="region of interest" description="Disordered" evidence="1">
    <location>
        <begin position="574"/>
        <end position="825"/>
    </location>
</feature>
<accession>A0A7R8ZSJ5</accession>
<dbReference type="PANTHER" id="PTHR31434:SF2">
    <property type="entry name" value="S PHASE CYCLIN A-ASSOCIATED PROTEIN IN THE ENDOPLASMIC RETICULUM"/>
    <property type="match status" value="1"/>
</dbReference>
<feature type="region of interest" description="Disordered" evidence="1">
    <location>
        <begin position="925"/>
        <end position="962"/>
    </location>
</feature>
<feature type="compositionally biased region" description="Polar residues" evidence="1">
    <location>
        <begin position="620"/>
        <end position="633"/>
    </location>
</feature>
<feature type="compositionally biased region" description="Low complexity" evidence="1">
    <location>
        <begin position="1101"/>
        <end position="1114"/>
    </location>
</feature>
<feature type="compositionally biased region" description="Basic and acidic residues" evidence="1">
    <location>
        <begin position="936"/>
        <end position="946"/>
    </location>
</feature>
<name>A0A7R8ZSJ5_9CRUS</name>
<feature type="non-terminal residue" evidence="3">
    <location>
        <position position="1948"/>
    </location>
</feature>
<gene>
    <name evidence="3" type="ORF">CTOB1V02_LOCUS7987</name>
</gene>
<dbReference type="PANTHER" id="PTHR31434">
    <property type="entry name" value="S PHASE CYCLIN A-ASSOCIATED PROTEIN IN THE ENDOPLASMIC RETICULUM"/>
    <property type="match status" value="1"/>
</dbReference>
<feature type="compositionally biased region" description="Low complexity" evidence="1">
    <location>
        <begin position="328"/>
        <end position="338"/>
    </location>
</feature>
<feature type="region of interest" description="Disordered" evidence="1">
    <location>
        <begin position="1288"/>
        <end position="1307"/>
    </location>
</feature>
<reference evidence="3" key="1">
    <citation type="submission" date="2020-11" db="EMBL/GenBank/DDBJ databases">
        <authorList>
            <person name="Tran Van P."/>
        </authorList>
    </citation>
    <scope>NUCLEOTIDE SEQUENCE</scope>
</reference>
<feature type="signal peptide" evidence="2">
    <location>
        <begin position="1"/>
        <end position="17"/>
    </location>
</feature>
<feature type="compositionally biased region" description="Basic and acidic residues" evidence="1">
    <location>
        <begin position="675"/>
        <end position="687"/>
    </location>
</feature>
<feature type="region of interest" description="Disordered" evidence="1">
    <location>
        <begin position="1009"/>
        <end position="1030"/>
    </location>
</feature>
<sequence>ILCILLAIPRLNPVTSSDPNILCRLVYLWLITREYRISLVGLIPCLIADGATSLLTADLNLEPHFNSMFDKKHREVLIFFMFLRLWCRISFRRALPPHSTPVVMRLNLPPPLKRFISMEHEVMKLLELERASFDKYEEEGTWEASLAVDSEEDIEHYSVSMSSVFAFRVASKIVFRNERDELNQMLFDDSNTKQFDVSGARDIYDQKEFGTPITDLVNDYGNCCLSGGDKVPREKGPDGVYGSEELASPPPPISPSKLTADQNLDVDPFPEEPLKAESVHAVSSPPVTHVVAAHSSEEDDEDEDNTKVTLDFSYSPCSPGGSAGEACPSYVPSSSSPPAQGGPETPPTSGQFHGYDENGSSNNNVSESLPNEPGLSSRKREYNGKPTSSAYSSSRKPPLLGHFPYPLPPQAWPPSHSFSYAFPFAPVHYGHAQYAFPYPAGATAHVRGAGRLRRRGLRAFKRGSNGGRGTNGAWQQPPPHRPPSTEDFSAKTAEVVTADLVKQSEVVIVERQQVAPQEGLKESSEVESVHAVNTEEGLKISTEQVLEMATEQALETPAIQQVVVSSPIQQVPKAHTEQVLEAPTEEVSKKPTKQALETATEQIPQIPTEQRLEMPDTEPETPQRTSEQQTSEAPDTEQAVEADSRHLHSEPKKPLAEKRASSVEKAAVLPRSGVAKKEAAVEKRAPSAEDASVLPRSGVASKEAAVEKRAPSAEDASVLPRSGVASKEAAVEKRAPSAEDASVLPRSGVASKEAAVEKRAPSAEDASVLPRSGVANVTVNSPERRRNSDTVPRTSEDHCESSGSALRSAPTAVEGPSLPSSSWPCLSSMPASAEFQKNYGGGGAQPPQTSIIHSSQDDIMFSRARAESCASSTTSSASRASAPAPGRYSTTPSTNRAAELRREAVFKRKGSTVAQTPLGFAASYVGSSGSLRHSHERLTSTKRSHEQLAPTKRGRKGPDSEGWLQVESRRNRLADTLDWSRRYAFPSSALSLPSVVIIDADDVAKEKAALRRSVPHDRTQATTSPVPEETNKQMTEIVVPPTAVENSESVPVEEAACASVAESSVEVEEAPSRAFPLEDEISSWKSPSVPPYLSKERHLSSKSNVSSVSSGSSSFPQKRSSMTDTAEALRKHVEKQAKAHSKRERMMEEKSQRARLIERKIDEMKASKERARSESKATLEQKLTRAEEQRRQYLEGIVRKARDEEEKGREIAFINNMEQQCRQAEFQTERQIAEARLAEIQEERQRRLDEKAAKEAAVEERRKNLEAERRRRMSNLMERRRVKEAKVEEERAEREKGRAEAAQERARDHGARLSAIQAAEEAAKEALQKKITLKQEESARRAEEILQEKRKKALMMSVVCYSSSSDDAPLSRRFERPNQCTLCDVMIRSEVNLFSHLKGLSHRDALRAKYGSKVDNIEGLEELNLQHIQEVSTSPTNLLESSENGVGVEAERKRNMRKKARKLKQRMNSRLAKEPPTNLPDMNGISASVQLKTAVKDLKRAIGKGNAVTVGKMCGGLMAEIKTRNDQLLFRNVGGLDILVSVLTHYTEGACALSARSVAECLKLLTAVSNRCEENALYLLETNAFCPVIEYLTDAIEKLADDFKSTGPSWATTQIPVVLTQSLFLFSKSLQSLPQSAFSEQAWMRVQDVVALATSQGLIDVLHHCFMHLGNPIDQSITSTLPLLEFVLCSLATLCTLVSLLHKKTGPNLLLSRASDPSGLIGALRYTEFAGAVDLIYGMLLGHRTLPRRTKDSEPPPILQDALTAAYFLFKLLNSVGELDPKLLQDVLGSECLSLQYRHIVSFLLWYHDKAGGECLKEVIKNVGYFCVQNPANQSIVQFGNQPCVLQQLCNLDDVRYYYELSYTQVLFPTIIACVQGSEENFQLIKREINPSLIYDFLESKMAAEVPLMRLAQVDKKRTGKEGVKGYDEKVLKKRLMLLTSSGSEAED</sequence>
<feature type="compositionally biased region" description="Polar residues" evidence="1">
    <location>
        <begin position="385"/>
        <end position="395"/>
    </location>
</feature>
<feature type="compositionally biased region" description="Basic and acidic residues" evidence="1">
    <location>
        <begin position="642"/>
        <end position="662"/>
    </location>
</feature>
<protein>
    <submittedName>
        <fullName evidence="3">Uncharacterized protein</fullName>
    </submittedName>
</protein>
<feature type="compositionally biased region" description="Basic residues" evidence="1">
    <location>
        <begin position="1454"/>
        <end position="1467"/>
    </location>
</feature>
<evidence type="ECO:0000313" key="3">
    <source>
        <dbReference type="EMBL" id="CAD7230124.1"/>
    </source>
</evidence>
<feature type="compositionally biased region" description="Basic and acidic residues" evidence="1">
    <location>
        <begin position="1009"/>
        <end position="1019"/>
    </location>
</feature>
<feature type="compositionally biased region" description="Low complexity" evidence="1">
    <location>
        <begin position="816"/>
        <end position="825"/>
    </location>
</feature>
<dbReference type="SUPFAM" id="SSF57667">
    <property type="entry name" value="beta-beta-alpha zinc fingers"/>
    <property type="match status" value="1"/>
</dbReference>
<feature type="region of interest" description="Disordered" evidence="1">
    <location>
        <begin position="460"/>
        <end position="487"/>
    </location>
</feature>
<proteinExistence type="predicted"/>
<feature type="region of interest" description="Disordered" evidence="1">
    <location>
        <begin position="1434"/>
        <end position="1484"/>
    </location>
</feature>
<feature type="region of interest" description="Disordered" evidence="1">
    <location>
        <begin position="864"/>
        <end position="897"/>
    </location>
</feature>
<feature type="chain" id="PRO_5043602189" evidence="2">
    <location>
        <begin position="18"/>
        <end position="1948"/>
    </location>
</feature>
<keyword evidence="2" id="KW-0732">Signal</keyword>
<dbReference type="OrthoDB" id="6360654at2759"/>
<feature type="compositionally biased region" description="Basic and acidic residues" evidence="1">
    <location>
        <begin position="1144"/>
        <end position="1188"/>
    </location>
</feature>
<evidence type="ECO:0000256" key="1">
    <source>
        <dbReference type="SAM" id="MobiDB-lite"/>
    </source>
</evidence>
<evidence type="ECO:0000256" key="2">
    <source>
        <dbReference type="SAM" id="SignalP"/>
    </source>
</evidence>
<feature type="compositionally biased region" description="Low complexity" evidence="1">
    <location>
        <begin position="357"/>
        <end position="368"/>
    </location>
</feature>
<feature type="compositionally biased region" description="Low complexity" evidence="1">
    <location>
        <begin position="867"/>
        <end position="885"/>
    </location>
</feature>